<feature type="compositionally biased region" description="Low complexity" evidence="8">
    <location>
        <begin position="227"/>
        <end position="245"/>
    </location>
</feature>
<reference evidence="12" key="2">
    <citation type="submission" date="2016-11" db="UniProtKB">
        <authorList>
            <consortium name="WormBaseParasite"/>
        </authorList>
    </citation>
    <scope>IDENTIFICATION</scope>
</reference>
<dbReference type="WBParaSite" id="EN70_560">
    <property type="protein sequence ID" value="EN70_560"/>
    <property type="gene ID" value="EN70_560"/>
</dbReference>
<proteinExistence type="inferred from homology"/>
<dbReference type="InterPro" id="IPR004344">
    <property type="entry name" value="TTL/TTLL_fam"/>
</dbReference>
<evidence type="ECO:0000256" key="3">
    <source>
        <dbReference type="ARBA" id="ARBA00022737"/>
    </source>
</evidence>
<comment type="catalytic activity">
    <reaction evidence="7">
        <text>L-glutamyl-[protein] + L-glutamate + ATP = gamma-L-glutamyl-L-glutamyl-[protein] + ADP + phosphate + H(+)</text>
        <dbReference type="Rhea" id="RHEA:60144"/>
        <dbReference type="Rhea" id="RHEA-COMP:10208"/>
        <dbReference type="Rhea" id="RHEA-COMP:15517"/>
        <dbReference type="ChEBI" id="CHEBI:15378"/>
        <dbReference type="ChEBI" id="CHEBI:29973"/>
        <dbReference type="ChEBI" id="CHEBI:29985"/>
        <dbReference type="ChEBI" id="CHEBI:30616"/>
        <dbReference type="ChEBI" id="CHEBI:43474"/>
        <dbReference type="ChEBI" id="CHEBI:143622"/>
        <dbReference type="ChEBI" id="CHEBI:456216"/>
    </reaction>
    <physiologicalReaction direction="left-to-right" evidence="7">
        <dbReference type="Rhea" id="RHEA:60145"/>
    </physiologicalReaction>
</comment>
<evidence type="ECO:0000256" key="7">
    <source>
        <dbReference type="ARBA" id="ARBA00049274"/>
    </source>
</evidence>
<dbReference type="Gene3D" id="1.20.5.320">
    <property type="entry name" value="6-Phosphogluconate Dehydrogenase, domain 3"/>
    <property type="match status" value="1"/>
</dbReference>
<dbReference type="PROSITE" id="PS51221">
    <property type="entry name" value="TTL"/>
    <property type="match status" value="1"/>
</dbReference>
<dbReference type="SMART" id="SM01088">
    <property type="entry name" value="Col_cuticle_N"/>
    <property type="match status" value="1"/>
</dbReference>
<dbReference type="InterPro" id="IPR002486">
    <property type="entry name" value="Col_cuticle_N"/>
</dbReference>
<dbReference type="Proteomes" id="UP000095285">
    <property type="component" value="Unassembled WGS sequence"/>
</dbReference>
<organism evidence="11 12">
    <name type="scientific">Loa loa</name>
    <name type="common">Eye worm</name>
    <name type="synonym">Filaria loa</name>
    <dbReference type="NCBI Taxonomy" id="7209"/>
    <lineage>
        <taxon>Eukaryota</taxon>
        <taxon>Metazoa</taxon>
        <taxon>Ecdysozoa</taxon>
        <taxon>Nematoda</taxon>
        <taxon>Chromadorea</taxon>
        <taxon>Rhabditida</taxon>
        <taxon>Spirurina</taxon>
        <taxon>Spiruromorpha</taxon>
        <taxon>Filarioidea</taxon>
        <taxon>Onchocercidae</taxon>
        <taxon>Loa</taxon>
    </lineage>
</organism>
<dbReference type="GO" id="GO:0000226">
    <property type="term" value="P:microtubule cytoskeleton organization"/>
    <property type="evidence" value="ECO:0007669"/>
    <property type="project" value="TreeGrafter"/>
</dbReference>
<keyword evidence="3" id="KW-0677">Repeat</keyword>
<dbReference type="Pfam" id="PF01391">
    <property type="entry name" value="Collagen"/>
    <property type="match status" value="2"/>
</dbReference>
<evidence type="ECO:0000313" key="12">
    <source>
        <dbReference type="WBParaSite" id="EN70_560"/>
    </source>
</evidence>
<reference evidence="11" key="1">
    <citation type="submission" date="2012-04" db="EMBL/GenBank/DDBJ databases">
        <title>The Genome Sequence of Loa loa.</title>
        <authorList>
            <consortium name="The Broad Institute Genome Sequencing Platform"/>
            <consortium name="Broad Institute Genome Sequencing Center for Infectious Disease"/>
            <person name="Nutman T.B."/>
            <person name="Fink D.L."/>
            <person name="Russ C."/>
            <person name="Young S."/>
            <person name="Zeng Q."/>
            <person name="Gargeya S."/>
            <person name="Alvarado L."/>
            <person name="Berlin A."/>
            <person name="Chapman S.B."/>
            <person name="Chen Z."/>
            <person name="Freedman E."/>
            <person name="Gellesch M."/>
            <person name="Goldberg J."/>
            <person name="Griggs A."/>
            <person name="Gujja S."/>
            <person name="Heilman E.R."/>
            <person name="Heiman D."/>
            <person name="Howarth C."/>
            <person name="Mehta T."/>
            <person name="Neiman D."/>
            <person name="Pearson M."/>
            <person name="Roberts A."/>
            <person name="Saif S."/>
            <person name="Shea T."/>
            <person name="Shenoy N."/>
            <person name="Sisk P."/>
            <person name="Stolte C."/>
            <person name="Sykes S."/>
            <person name="White J."/>
            <person name="Yandava C."/>
            <person name="Haas B."/>
            <person name="Henn M.R."/>
            <person name="Nusbaum C."/>
            <person name="Birren B."/>
        </authorList>
    </citation>
    <scope>NUCLEOTIDE SEQUENCE [LARGE SCALE GENOMIC DNA]</scope>
</reference>
<feature type="domain" description="Nematode cuticle collagen N-terminal" evidence="10">
    <location>
        <begin position="4"/>
        <end position="56"/>
    </location>
</feature>
<dbReference type="GO" id="GO:0042302">
    <property type="term" value="F:structural constituent of cuticle"/>
    <property type="evidence" value="ECO:0007669"/>
    <property type="project" value="InterPro"/>
</dbReference>
<evidence type="ECO:0000256" key="9">
    <source>
        <dbReference type="SAM" id="Phobius"/>
    </source>
</evidence>
<feature type="compositionally biased region" description="Pro residues" evidence="8">
    <location>
        <begin position="131"/>
        <end position="146"/>
    </location>
</feature>
<dbReference type="GO" id="GO:0019098">
    <property type="term" value="P:reproductive behavior"/>
    <property type="evidence" value="ECO:0007669"/>
    <property type="project" value="UniProtKB-ARBA"/>
</dbReference>
<dbReference type="GO" id="GO:0070740">
    <property type="term" value="F:tubulin-glutamic acid ligase activity"/>
    <property type="evidence" value="ECO:0007669"/>
    <property type="project" value="TreeGrafter"/>
</dbReference>
<sequence length="988" mass="108856">MSKIAGSLSSCASVIGIATCFFYIPYLMGRMEDIRGSLAVKMDLFRILEQEVWSEMIITRDSEPRSRKERQVEPVCNCDFGDRCPPGPPGRPGSPGAPGIPGPPGQRGGPGLPGIVPPMTFQPAVGCKQCPPGPIGQPGPRGPMGPPGEKGPTGNQGQDARPGNSGPPGPPGLAGQPGQDGKPGQPGPPGSEGVVGRKGPRGPAGPVGQVGPKGQPGPPGSPGQPGQPGYQGHQGEPGSSGAPGLRGPPGTPGPPGIPGKDAAYCPCPKRAMSVLVKAAKTKRHGLYKCRNDALVIAAEPISFVVLYNVEFFEELAKMPDETEEMEVSEGDDCQKEISVTQGEILKFTSAALKYASKSGKKLKDCNKYARIGEKYHLRFKMIKCNQALVKTILHSYGFEQCSSKNSNCNIIWTGSHLKPHVLRSMASWMSNTFGEESCILKSQYFLTCCCVVSVFFPRQRVNHFPKSFLLTRKDKLYECLGRAQTLFGTSYDIIPEFFVTPKDYQKFVDHFNGQSHGLKPFIVKPVASSRGNGIFIIQSPGDIPLGSPMLVSRYIENPYLLNGHKFDLRLYVLVTSFYPLVAYMYSEGLARFASERYSSSAKSYEQRFSHLTNYSLNKNNGKFIRNESANTEDSGHKWTLGALLRKLQTNGIDTNLLMVRVEDVVLKALFSVQGQIAAASKNVVVHSKCCFELFGFDILIDTGLKPWLLEVNLSPSLSCDTPLDLQLKSSLVCNVLTLAAVPLVSQKYTEGRFPNSSAFSASNRKRYMSKDATLFIAQRLKRKSIRCLSPSFSPTKIYTNNKERARNSLERWKMEFDRLGAFVPLFPRENSFYLYSYLMEDYDTVNWDALLFENIYGDGFPDPFSEKTIKLVQKELMDCENIAEIASLSESVREALMPSLKMAGRYTSRMTKPGIRYANKLPKLRPELRKRSDSFEQTESKLRPLVANYDDVVFATSLQIDHASFEKYKKSLHPDADENAEPMIAMQF</sequence>
<dbReference type="PANTHER" id="PTHR12241">
    <property type="entry name" value="TUBULIN POLYGLUTAMYLASE"/>
    <property type="match status" value="1"/>
</dbReference>
<evidence type="ECO:0000256" key="4">
    <source>
        <dbReference type="ARBA" id="ARBA00022741"/>
    </source>
</evidence>
<dbReference type="GO" id="GO:0036064">
    <property type="term" value="C:ciliary basal body"/>
    <property type="evidence" value="ECO:0007669"/>
    <property type="project" value="TreeGrafter"/>
</dbReference>
<comment type="similarity">
    <text evidence="1">Belongs to the tubulin--tyrosine ligase family.</text>
</comment>
<dbReference type="Pfam" id="PF03133">
    <property type="entry name" value="TTL"/>
    <property type="match status" value="1"/>
</dbReference>
<accession>A0A1I7VRV7</accession>
<feature type="compositionally biased region" description="Low complexity" evidence="8">
    <location>
        <begin position="204"/>
        <end position="213"/>
    </location>
</feature>
<dbReference type="Gene3D" id="3.30.470.20">
    <property type="entry name" value="ATP-grasp fold, B domain"/>
    <property type="match status" value="1"/>
</dbReference>
<dbReference type="SUPFAM" id="SSF56059">
    <property type="entry name" value="Glutathione synthetase ATP-binding domain-like"/>
    <property type="match status" value="1"/>
</dbReference>
<evidence type="ECO:0000256" key="1">
    <source>
        <dbReference type="ARBA" id="ARBA00006820"/>
    </source>
</evidence>
<dbReference type="eggNOG" id="KOG2157">
    <property type="taxonomic scope" value="Eukaryota"/>
</dbReference>
<evidence type="ECO:0000313" key="11">
    <source>
        <dbReference type="Proteomes" id="UP000095285"/>
    </source>
</evidence>
<dbReference type="GO" id="GO:0005524">
    <property type="term" value="F:ATP binding"/>
    <property type="evidence" value="ECO:0007669"/>
    <property type="project" value="UniProtKB-KW"/>
</dbReference>
<dbReference type="STRING" id="7209.A0A1I7VRV7"/>
<evidence type="ECO:0000256" key="5">
    <source>
        <dbReference type="ARBA" id="ARBA00022840"/>
    </source>
</evidence>
<keyword evidence="9" id="KW-0812">Transmembrane</keyword>
<evidence type="ECO:0000256" key="6">
    <source>
        <dbReference type="ARBA" id="ARBA00041448"/>
    </source>
</evidence>
<keyword evidence="11" id="KW-1185">Reference proteome</keyword>
<keyword evidence="4" id="KW-0547">Nucleotide-binding</keyword>
<keyword evidence="2" id="KW-0436">Ligase</keyword>
<dbReference type="PANTHER" id="PTHR12241:SF145">
    <property type="entry name" value="TUBULIN POLYGLUTAMYLASE TTLL5"/>
    <property type="match status" value="1"/>
</dbReference>
<keyword evidence="9" id="KW-0472">Membrane</keyword>
<dbReference type="GO" id="GO:0015631">
    <property type="term" value="F:tubulin binding"/>
    <property type="evidence" value="ECO:0007669"/>
    <property type="project" value="TreeGrafter"/>
</dbReference>
<protein>
    <recommendedName>
        <fullName evidence="6">Tubulin--tyrosine ligase-like protein 5</fullName>
    </recommendedName>
</protein>
<evidence type="ECO:0000256" key="8">
    <source>
        <dbReference type="SAM" id="MobiDB-lite"/>
    </source>
</evidence>
<keyword evidence="9" id="KW-1133">Transmembrane helix</keyword>
<feature type="region of interest" description="Disordered" evidence="8">
    <location>
        <begin position="79"/>
        <end position="257"/>
    </location>
</feature>
<evidence type="ECO:0000259" key="10">
    <source>
        <dbReference type="SMART" id="SM01088"/>
    </source>
</evidence>
<feature type="transmembrane region" description="Helical" evidence="9">
    <location>
        <begin position="6"/>
        <end position="28"/>
    </location>
</feature>
<feature type="compositionally biased region" description="Low complexity" evidence="8">
    <location>
        <begin position="173"/>
        <end position="183"/>
    </location>
</feature>
<name>A0A1I7VRV7_LOALO</name>
<keyword evidence="5" id="KW-0067">ATP-binding</keyword>
<dbReference type="InterPro" id="IPR008160">
    <property type="entry name" value="Collagen"/>
</dbReference>
<dbReference type="AlphaFoldDB" id="A0A1I7VRV7"/>
<evidence type="ECO:0000256" key="2">
    <source>
        <dbReference type="ARBA" id="ARBA00022598"/>
    </source>
</evidence>